<keyword evidence="8" id="KW-1185">Reference proteome</keyword>
<dbReference type="PANTHER" id="PTHR43200:SF4">
    <property type="entry name" value="PAP-SPECIFIC PHOSPHATASE, MITOCHONDRIAL-RELATED"/>
    <property type="match status" value="1"/>
</dbReference>
<keyword evidence="4" id="KW-0378">Hydrolase</keyword>
<dbReference type="GO" id="GO:0016791">
    <property type="term" value="F:phosphatase activity"/>
    <property type="evidence" value="ECO:0007669"/>
    <property type="project" value="UniProtKB-ARBA"/>
</dbReference>
<dbReference type="Proteomes" id="UP001605036">
    <property type="component" value="Unassembled WGS sequence"/>
</dbReference>
<keyword evidence="3 6" id="KW-0479">Metal-binding</keyword>
<evidence type="ECO:0000313" key="7">
    <source>
        <dbReference type="EMBL" id="KAL2641588.1"/>
    </source>
</evidence>
<evidence type="ECO:0000256" key="2">
    <source>
        <dbReference type="ARBA" id="ARBA00009759"/>
    </source>
</evidence>
<sequence length="455" mass="48851">METVSLLGYSSVVDVKTQKFTASGKFSLLRGLSRLVPNQLHRRCSWTPLMTRCQSSIGFKVANSKYRHELKAAIDVVERACELCRSVQTSMNEKGSSFSSGGSFEKKDATPVTVADFGVQALVSLELGLLFPSIPLVGEEDAGQLRKDLEQNKVGNDNSNLSESPALIELVTQEVAKVASNQVKCVTTEKIMDAIDRGGKRIKTGSHQRNRSYWTWRCPVGLALVVDGELVLGVMGCPNVSYAINGGAVFVKPKSQKVRDADGDEPSPTGLVMAACTGCGCWVKPLSKRISRCDGQQTLEDLLEEMTVSKVDECMTLREAKFCISDHEVWSSLPLAGALASRAAVDDRVTADKADILPLCCGSLCKYFAVASGGASLFILHLEEGSYVKVWDHAAGVICVTEAGGQVTDVRGKPVQEMIGDGQALFKPEGGGILVTNGRLGEKVRSCFTPAESSS</sequence>
<dbReference type="SUPFAM" id="SSF56655">
    <property type="entry name" value="Carbohydrate phosphatase"/>
    <property type="match status" value="1"/>
</dbReference>
<organism evidence="7 8">
    <name type="scientific">Riccia fluitans</name>
    <dbReference type="NCBI Taxonomy" id="41844"/>
    <lineage>
        <taxon>Eukaryota</taxon>
        <taxon>Viridiplantae</taxon>
        <taxon>Streptophyta</taxon>
        <taxon>Embryophyta</taxon>
        <taxon>Marchantiophyta</taxon>
        <taxon>Marchantiopsida</taxon>
        <taxon>Marchantiidae</taxon>
        <taxon>Marchantiales</taxon>
        <taxon>Ricciaceae</taxon>
        <taxon>Riccia</taxon>
    </lineage>
</organism>
<name>A0ABD1Z1I1_9MARC</name>
<evidence type="ECO:0000256" key="5">
    <source>
        <dbReference type="ARBA" id="ARBA00022842"/>
    </source>
</evidence>
<comment type="caution">
    <text evidence="7">The sequence shown here is derived from an EMBL/GenBank/DDBJ whole genome shotgun (WGS) entry which is preliminary data.</text>
</comment>
<keyword evidence="5 6" id="KW-0460">Magnesium</keyword>
<gene>
    <name evidence="7" type="ORF">R1flu_009175</name>
</gene>
<dbReference type="EMBL" id="JBHFFA010000002">
    <property type="protein sequence ID" value="KAL2641588.1"/>
    <property type="molecule type" value="Genomic_DNA"/>
</dbReference>
<evidence type="ECO:0000256" key="4">
    <source>
        <dbReference type="ARBA" id="ARBA00022801"/>
    </source>
</evidence>
<evidence type="ECO:0000313" key="8">
    <source>
        <dbReference type="Proteomes" id="UP001605036"/>
    </source>
</evidence>
<dbReference type="InterPro" id="IPR051090">
    <property type="entry name" value="Inositol_monoP_superfamily"/>
</dbReference>
<evidence type="ECO:0008006" key="9">
    <source>
        <dbReference type="Google" id="ProtNLM"/>
    </source>
</evidence>
<reference evidence="7 8" key="1">
    <citation type="submission" date="2024-09" db="EMBL/GenBank/DDBJ databases">
        <title>Chromosome-scale assembly of Riccia fluitans.</title>
        <authorList>
            <person name="Paukszto L."/>
            <person name="Sawicki J."/>
            <person name="Karawczyk K."/>
            <person name="Piernik-Szablinska J."/>
            <person name="Szczecinska M."/>
            <person name="Mazdziarz M."/>
        </authorList>
    </citation>
    <scope>NUCLEOTIDE SEQUENCE [LARGE SCALE GENOMIC DNA]</scope>
    <source>
        <strain evidence="7">Rf_01</strain>
        <tissue evidence="7">Aerial parts of the thallus</tissue>
    </source>
</reference>
<evidence type="ECO:0000256" key="3">
    <source>
        <dbReference type="ARBA" id="ARBA00022723"/>
    </source>
</evidence>
<dbReference type="Gene3D" id="3.40.190.80">
    <property type="match status" value="1"/>
</dbReference>
<protein>
    <recommendedName>
        <fullName evidence="9">3'(2'),5'-bisphosphate nucleotidase</fullName>
    </recommendedName>
</protein>
<feature type="binding site" evidence="6">
    <location>
        <position position="196"/>
    </location>
    <ligand>
        <name>Mg(2+)</name>
        <dbReference type="ChEBI" id="CHEBI:18420"/>
        <label>1</label>
        <note>catalytic</note>
    </ligand>
</feature>
<feature type="binding site" evidence="6">
    <location>
        <position position="193"/>
    </location>
    <ligand>
        <name>Mg(2+)</name>
        <dbReference type="ChEBI" id="CHEBI:18420"/>
        <label>1</label>
        <note>catalytic</note>
    </ligand>
</feature>
<evidence type="ECO:0000256" key="6">
    <source>
        <dbReference type="PIRSR" id="PIRSR600760-2"/>
    </source>
</evidence>
<feature type="binding site" evidence="6">
    <location>
        <position position="392"/>
    </location>
    <ligand>
        <name>Mg(2+)</name>
        <dbReference type="ChEBI" id="CHEBI:18420"/>
        <label>1</label>
        <note>catalytic</note>
    </ligand>
</feature>
<dbReference type="Gene3D" id="3.30.540.10">
    <property type="entry name" value="Fructose-1,6-Bisphosphatase, subunit A, domain 1"/>
    <property type="match status" value="1"/>
</dbReference>
<comment type="cofactor">
    <cofactor evidence="1 6">
        <name>Mg(2+)</name>
        <dbReference type="ChEBI" id="CHEBI:18420"/>
    </cofactor>
</comment>
<accession>A0ABD1Z1I1</accession>
<comment type="similarity">
    <text evidence="2">Belongs to the inositol monophosphatase superfamily.</text>
</comment>
<dbReference type="AlphaFoldDB" id="A0ABD1Z1I1"/>
<dbReference type="GO" id="GO:0046872">
    <property type="term" value="F:metal ion binding"/>
    <property type="evidence" value="ECO:0007669"/>
    <property type="project" value="UniProtKB-KW"/>
</dbReference>
<evidence type="ECO:0000256" key="1">
    <source>
        <dbReference type="ARBA" id="ARBA00001946"/>
    </source>
</evidence>
<dbReference type="Pfam" id="PF00459">
    <property type="entry name" value="Inositol_P"/>
    <property type="match status" value="1"/>
</dbReference>
<dbReference type="PANTHER" id="PTHR43200">
    <property type="entry name" value="PHOSPHATASE"/>
    <property type="match status" value="1"/>
</dbReference>
<feature type="binding site" evidence="6">
    <location>
        <position position="195"/>
    </location>
    <ligand>
        <name>Mg(2+)</name>
        <dbReference type="ChEBI" id="CHEBI:18420"/>
        <label>1</label>
        <note>catalytic</note>
    </ligand>
</feature>
<proteinExistence type="inferred from homology"/>
<feature type="binding site" evidence="6">
    <location>
        <position position="139"/>
    </location>
    <ligand>
        <name>Mg(2+)</name>
        <dbReference type="ChEBI" id="CHEBI:18420"/>
        <label>1</label>
        <note>catalytic</note>
    </ligand>
</feature>
<dbReference type="InterPro" id="IPR000760">
    <property type="entry name" value="Inositol_monophosphatase-like"/>
</dbReference>